<dbReference type="EMBL" id="MU250527">
    <property type="protein sequence ID" value="KAG7449841.1"/>
    <property type="molecule type" value="Genomic_DNA"/>
</dbReference>
<dbReference type="RefSeq" id="XP_043043341.1">
    <property type="nucleotide sequence ID" value="XM_043181592.1"/>
</dbReference>
<comment type="caution">
    <text evidence="2">The sequence shown here is derived from an EMBL/GenBank/DDBJ whole genome shotgun (WGS) entry which is preliminary data.</text>
</comment>
<dbReference type="SUPFAM" id="SSF54695">
    <property type="entry name" value="POZ domain"/>
    <property type="match status" value="1"/>
</dbReference>
<organism evidence="2 3">
    <name type="scientific">Guyanagaster necrorhizus</name>
    <dbReference type="NCBI Taxonomy" id="856835"/>
    <lineage>
        <taxon>Eukaryota</taxon>
        <taxon>Fungi</taxon>
        <taxon>Dikarya</taxon>
        <taxon>Basidiomycota</taxon>
        <taxon>Agaricomycotina</taxon>
        <taxon>Agaricomycetes</taxon>
        <taxon>Agaricomycetidae</taxon>
        <taxon>Agaricales</taxon>
        <taxon>Marasmiineae</taxon>
        <taxon>Physalacriaceae</taxon>
        <taxon>Guyanagaster</taxon>
    </lineage>
</organism>
<feature type="region of interest" description="Disordered" evidence="1">
    <location>
        <begin position="216"/>
        <end position="239"/>
    </location>
</feature>
<reference evidence="2" key="1">
    <citation type="submission" date="2020-11" db="EMBL/GenBank/DDBJ databases">
        <title>Adaptations for nitrogen fixation in a non-lichenized fungal sporocarp promotes dispersal by wood-feeding termites.</title>
        <authorList>
            <consortium name="DOE Joint Genome Institute"/>
            <person name="Koch R.A."/>
            <person name="Yoon G."/>
            <person name="Arayal U."/>
            <person name="Lail K."/>
            <person name="Amirebrahimi M."/>
            <person name="Labutti K."/>
            <person name="Lipzen A."/>
            <person name="Riley R."/>
            <person name="Barry K."/>
            <person name="Henrissat B."/>
            <person name="Grigoriev I.V."/>
            <person name="Herr J.R."/>
            <person name="Aime M.C."/>
        </authorList>
    </citation>
    <scope>NUCLEOTIDE SEQUENCE</scope>
    <source>
        <strain evidence="2">MCA 3950</strain>
    </source>
</reference>
<accession>A0A9P8AW65</accession>
<dbReference type="GeneID" id="66103888"/>
<name>A0A9P8AW65_9AGAR</name>
<proteinExistence type="predicted"/>
<protein>
    <recommendedName>
        <fullName evidence="4">BTB domain-containing protein</fullName>
    </recommendedName>
</protein>
<keyword evidence="3" id="KW-1185">Reference proteome</keyword>
<dbReference type="Proteomes" id="UP000812287">
    <property type="component" value="Unassembled WGS sequence"/>
</dbReference>
<sequence length="239" mass="27420">MNETKSSDQSTPVHDDVFYWENVVFLVENMLFNVPRYHFESFSVIFKTMFALPQGDSLNVDGSSDERPLILQGVTAQEFRSLLSVMLHPEPPVLTKEAWIAVLKLSNMWRLVNIRNIAIRQMSEKEISFVDKIIWGRDYKVVDWMMTGYGGLIDRGDVLSLDEGMRIGVQGVIGIWRSQDISRRNAGRYRRDTRGIVLEIFAEEIGDVQREEAEYNLAESRAPSRASREPSEPGTMLGW</sequence>
<dbReference type="AlphaFoldDB" id="A0A9P8AW65"/>
<evidence type="ECO:0000256" key="1">
    <source>
        <dbReference type="SAM" id="MobiDB-lite"/>
    </source>
</evidence>
<evidence type="ECO:0000313" key="2">
    <source>
        <dbReference type="EMBL" id="KAG7449841.1"/>
    </source>
</evidence>
<dbReference type="OrthoDB" id="3199068at2759"/>
<evidence type="ECO:0000313" key="3">
    <source>
        <dbReference type="Proteomes" id="UP000812287"/>
    </source>
</evidence>
<evidence type="ECO:0008006" key="4">
    <source>
        <dbReference type="Google" id="ProtNLM"/>
    </source>
</evidence>
<dbReference type="InterPro" id="IPR011333">
    <property type="entry name" value="SKP1/BTB/POZ_sf"/>
</dbReference>
<dbReference type="Gene3D" id="3.30.710.10">
    <property type="entry name" value="Potassium Channel Kv1.1, Chain A"/>
    <property type="match status" value="1"/>
</dbReference>
<gene>
    <name evidence="2" type="ORF">BT62DRAFT_610108</name>
</gene>